<reference evidence="1 2" key="1">
    <citation type="journal article" date="2006" name="PLoS Genet.">
        <title>Genome sequence of Rickettsia bellii illuminates the role of amoebae in gene exchanges between intracellular pathogens.</title>
        <authorList>
            <person name="Ogata H."/>
            <person name="La Scola B."/>
            <person name="Audic S."/>
            <person name="Renesto P."/>
            <person name="Blanc G."/>
            <person name="Robert C."/>
            <person name="Fournier P.-E."/>
            <person name="Claverie J.-M."/>
            <person name="Raoult D."/>
        </authorList>
    </citation>
    <scope>NUCLEOTIDE SEQUENCE [LARGE SCALE GENOMIC DNA]</scope>
    <source>
        <strain evidence="1 2">RML369-C</strain>
    </source>
</reference>
<evidence type="ECO:0000313" key="1">
    <source>
        <dbReference type="EMBL" id="ABE04810.1"/>
    </source>
</evidence>
<dbReference type="KEGG" id="rbe:RBE_0729"/>
<proteinExistence type="predicted"/>
<protein>
    <submittedName>
        <fullName evidence="1">Uncharacterized protein</fullName>
    </submittedName>
</protein>
<organism evidence="1 2">
    <name type="scientific">Rickettsia bellii (strain RML369-C)</name>
    <dbReference type="NCBI Taxonomy" id="336407"/>
    <lineage>
        <taxon>Bacteria</taxon>
        <taxon>Pseudomonadati</taxon>
        <taxon>Pseudomonadota</taxon>
        <taxon>Alphaproteobacteria</taxon>
        <taxon>Rickettsiales</taxon>
        <taxon>Rickettsiaceae</taxon>
        <taxon>Rickettsieae</taxon>
        <taxon>Rickettsia</taxon>
        <taxon>belli group</taxon>
    </lineage>
</organism>
<dbReference type="Proteomes" id="UP000001951">
    <property type="component" value="Chromosome"/>
</dbReference>
<dbReference type="HOGENOM" id="CLU_2525388_0_0_5"/>
<dbReference type="AlphaFoldDB" id="Q1RIK4"/>
<name>Q1RIK4_RICBR</name>
<dbReference type="EMBL" id="CP000087">
    <property type="protein sequence ID" value="ABE04810.1"/>
    <property type="molecule type" value="Genomic_DNA"/>
</dbReference>
<evidence type="ECO:0000313" key="2">
    <source>
        <dbReference type="Proteomes" id="UP000001951"/>
    </source>
</evidence>
<accession>Q1RIK4</accession>
<gene>
    <name evidence="1" type="ordered locus">RBE_0729</name>
</gene>
<sequence length="85" mass="10296">MIIYFLFIKINLITNKIPKKLIYKKGGMKKKLYKAVDVKSNYDNDNIEIIKDIRKIENQSENEWFVIVHRSEYFPPPRRSKINHK</sequence>